<dbReference type="Proteomes" id="UP000198145">
    <property type="component" value="Unassembled WGS sequence"/>
</dbReference>
<dbReference type="EMBL" id="NJBA01000003">
    <property type="protein sequence ID" value="OWP50892.1"/>
    <property type="molecule type" value="Genomic_DNA"/>
</dbReference>
<proteinExistence type="predicted"/>
<protein>
    <submittedName>
        <fullName evidence="1">Uncharacterized protein</fullName>
    </submittedName>
</protein>
<sequence>MLLQAIQIAGREFAEDHPGLFSILTLGKPGEAERRAAMIAKKSASALARVVLRANRRFSAAWTTSRLKEPAAVPLPARRRGELRSASTGFKGVNAALTCGVAGNRLSGSVAMDQQCDGVLALAREAGGGRHRCEPGQLGVALLLGYLSLAQRAQVMNSKGIRLQLKVGDSERTASCTAAMAAILGIPQGYDRFLNS</sequence>
<accession>A0A246F994</accession>
<gene>
    <name evidence="1" type="ORF">CEG18_08430</name>
</gene>
<evidence type="ECO:0000313" key="2">
    <source>
        <dbReference type="Proteomes" id="UP000198145"/>
    </source>
</evidence>
<evidence type="ECO:0000313" key="1">
    <source>
        <dbReference type="EMBL" id="OWP50892.1"/>
    </source>
</evidence>
<reference evidence="1 2" key="1">
    <citation type="submission" date="2017-06" db="EMBL/GenBank/DDBJ databases">
        <title>Draft genome of Pseudomonas nitroreducens DF05.</title>
        <authorList>
            <person name="Iyer R."/>
        </authorList>
    </citation>
    <scope>NUCLEOTIDE SEQUENCE [LARGE SCALE GENOMIC DNA]</scope>
    <source>
        <strain evidence="1 2">DF05</strain>
    </source>
</reference>
<organism evidence="1 2">
    <name type="scientific">Pseudomonas nitroreducens</name>
    <dbReference type="NCBI Taxonomy" id="46680"/>
    <lineage>
        <taxon>Bacteria</taxon>
        <taxon>Pseudomonadati</taxon>
        <taxon>Pseudomonadota</taxon>
        <taxon>Gammaproteobacteria</taxon>
        <taxon>Pseudomonadales</taxon>
        <taxon>Pseudomonadaceae</taxon>
        <taxon>Pseudomonas</taxon>
    </lineage>
</organism>
<name>A0A246F994_PSENT</name>
<dbReference type="AlphaFoldDB" id="A0A246F994"/>
<comment type="caution">
    <text evidence="1">The sequence shown here is derived from an EMBL/GenBank/DDBJ whole genome shotgun (WGS) entry which is preliminary data.</text>
</comment>